<organism evidence="7 8">
    <name type="scientific">Perkinsus olseni</name>
    <name type="common">Perkinsus atlanticus</name>
    <dbReference type="NCBI Taxonomy" id="32597"/>
    <lineage>
        <taxon>Eukaryota</taxon>
        <taxon>Sar</taxon>
        <taxon>Alveolata</taxon>
        <taxon>Perkinsozoa</taxon>
        <taxon>Perkinsea</taxon>
        <taxon>Perkinsida</taxon>
        <taxon>Perkinsidae</taxon>
        <taxon>Perkinsus</taxon>
    </lineage>
</organism>
<dbReference type="GO" id="GO:0016567">
    <property type="term" value="P:protein ubiquitination"/>
    <property type="evidence" value="ECO:0007669"/>
    <property type="project" value="TreeGrafter"/>
</dbReference>
<dbReference type="PROSITE" id="PS50089">
    <property type="entry name" value="ZF_RING_2"/>
    <property type="match status" value="1"/>
</dbReference>
<feature type="region of interest" description="Disordered" evidence="5">
    <location>
        <begin position="41"/>
        <end position="86"/>
    </location>
</feature>
<feature type="region of interest" description="Disordered" evidence="5">
    <location>
        <begin position="216"/>
        <end position="280"/>
    </location>
</feature>
<evidence type="ECO:0000256" key="3">
    <source>
        <dbReference type="ARBA" id="ARBA00022833"/>
    </source>
</evidence>
<evidence type="ECO:0000256" key="2">
    <source>
        <dbReference type="ARBA" id="ARBA00022771"/>
    </source>
</evidence>
<feature type="compositionally biased region" description="Low complexity" evidence="5">
    <location>
        <begin position="258"/>
        <end position="280"/>
    </location>
</feature>
<dbReference type="SUPFAM" id="SSF57850">
    <property type="entry name" value="RING/U-box"/>
    <property type="match status" value="1"/>
</dbReference>
<feature type="region of interest" description="Disordered" evidence="5">
    <location>
        <begin position="321"/>
        <end position="343"/>
    </location>
</feature>
<dbReference type="AlphaFoldDB" id="A0A7J6LBK1"/>
<dbReference type="PANTHER" id="PTHR16079">
    <property type="entry name" value="UBIQUITIN LIGASE PROTEIN CHFR"/>
    <property type="match status" value="1"/>
</dbReference>
<feature type="compositionally biased region" description="Low complexity" evidence="5">
    <location>
        <begin position="55"/>
        <end position="75"/>
    </location>
</feature>
<keyword evidence="2 4" id="KW-0863">Zinc-finger</keyword>
<dbReference type="Gene3D" id="3.30.40.10">
    <property type="entry name" value="Zinc/RING finger domain, C3HC4 (zinc finger)"/>
    <property type="match status" value="1"/>
</dbReference>
<keyword evidence="3" id="KW-0862">Zinc</keyword>
<dbReference type="PROSITE" id="PS00518">
    <property type="entry name" value="ZF_RING_1"/>
    <property type="match status" value="1"/>
</dbReference>
<accession>A0A7J6LBK1</accession>
<gene>
    <name evidence="7" type="ORF">FOZ61_006770</name>
</gene>
<dbReference type="GO" id="GO:0004842">
    <property type="term" value="F:ubiquitin-protein transferase activity"/>
    <property type="evidence" value="ECO:0007669"/>
    <property type="project" value="TreeGrafter"/>
</dbReference>
<evidence type="ECO:0000256" key="4">
    <source>
        <dbReference type="PROSITE-ProRule" id="PRU00175"/>
    </source>
</evidence>
<proteinExistence type="predicted"/>
<keyword evidence="1" id="KW-0479">Metal-binding</keyword>
<dbReference type="PANTHER" id="PTHR16079:SF4">
    <property type="entry name" value="E3 UBIQUITIN-PROTEIN LIGASE CHFR"/>
    <property type="match status" value="1"/>
</dbReference>
<dbReference type="InterPro" id="IPR001841">
    <property type="entry name" value="Znf_RING"/>
</dbReference>
<evidence type="ECO:0000313" key="8">
    <source>
        <dbReference type="Proteomes" id="UP000570595"/>
    </source>
</evidence>
<feature type="domain" description="RING-type" evidence="6">
    <location>
        <begin position="353"/>
        <end position="392"/>
    </location>
</feature>
<dbReference type="InterPro" id="IPR017907">
    <property type="entry name" value="Znf_RING_CS"/>
</dbReference>
<evidence type="ECO:0000256" key="1">
    <source>
        <dbReference type="ARBA" id="ARBA00022723"/>
    </source>
</evidence>
<dbReference type="GO" id="GO:0005634">
    <property type="term" value="C:nucleus"/>
    <property type="evidence" value="ECO:0007669"/>
    <property type="project" value="TreeGrafter"/>
</dbReference>
<dbReference type="EMBL" id="JABAHT010000397">
    <property type="protein sequence ID" value="KAF4656625.1"/>
    <property type="molecule type" value="Genomic_DNA"/>
</dbReference>
<dbReference type="Proteomes" id="UP000570595">
    <property type="component" value="Unassembled WGS sequence"/>
</dbReference>
<sequence>MADPWSPQPGLIARPGQLGLIAGQAGLVPVQGRVVPGQGGLVPGQGGLVPGQGGMVPVPDQRPAANATSSGAGSNPRPPQAGGKARRKLIRLESLVPDVIPSIPMAGLEKLNINKNPPWGRDVLCVILPTKLLVNFTLTRLPDAEITEDTDYDQWSLTSANQRYDESPCIVMEDGLSQTVSRYTTAWVKPDAKIFLREKKAPDAPHLGFRAVFEAAPEPPSPTELRKGVQQPGAVRASRSSSSSSSSSVPSRTTEGLPPARGSGGSAPSHAPAPPAAAAVAAPSGVDEEWFQAVMAALDNAPRPGGKKKRKLVEADVVDLVESDDDEGDAPSSPPAAATNDDDDESAYLDLQCAVCQCYMYNAVSVWPCLHCYCSSCIGCWVKKDDHCPQCRTRVEAIRPILGISNLIEALSAKKKILDQRTAEDRKAADDVDILKHNDYNLAPIRTASKTPICNLPTARTPQHDKGVFDIAFMELVPTQPQFQWNSPCRPIVWLEDRININMMMMMYVKSSSI</sequence>
<dbReference type="GO" id="GO:0006511">
    <property type="term" value="P:ubiquitin-dependent protein catabolic process"/>
    <property type="evidence" value="ECO:0007669"/>
    <property type="project" value="TreeGrafter"/>
</dbReference>
<reference evidence="7 8" key="1">
    <citation type="submission" date="2020-04" db="EMBL/GenBank/DDBJ databases">
        <title>Perkinsus olseni comparative genomics.</title>
        <authorList>
            <person name="Bogema D.R."/>
        </authorList>
    </citation>
    <scope>NUCLEOTIDE SEQUENCE [LARGE SCALE GENOMIC DNA]</scope>
    <source>
        <strain evidence="7">ATCC PRA-179</strain>
    </source>
</reference>
<feature type="compositionally biased region" description="Gly residues" evidence="5">
    <location>
        <begin position="41"/>
        <end position="54"/>
    </location>
</feature>
<evidence type="ECO:0000313" key="7">
    <source>
        <dbReference type="EMBL" id="KAF4656625.1"/>
    </source>
</evidence>
<name>A0A7J6LBK1_PEROL</name>
<protein>
    <recommendedName>
        <fullName evidence="6">RING-type domain-containing protein</fullName>
    </recommendedName>
</protein>
<dbReference type="GO" id="GO:0008270">
    <property type="term" value="F:zinc ion binding"/>
    <property type="evidence" value="ECO:0007669"/>
    <property type="project" value="UniProtKB-KW"/>
</dbReference>
<evidence type="ECO:0000256" key="5">
    <source>
        <dbReference type="SAM" id="MobiDB-lite"/>
    </source>
</evidence>
<dbReference type="InterPro" id="IPR052256">
    <property type="entry name" value="E3_ubiquitin-ligase_CHFR"/>
</dbReference>
<dbReference type="OrthoDB" id="1305878at2759"/>
<comment type="caution">
    <text evidence="7">The sequence shown here is derived from an EMBL/GenBank/DDBJ whole genome shotgun (WGS) entry which is preliminary data.</text>
</comment>
<evidence type="ECO:0000259" key="6">
    <source>
        <dbReference type="PROSITE" id="PS50089"/>
    </source>
</evidence>
<feature type="compositionally biased region" description="Low complexity" evidence="5">
    <location>
        <begin position="238"/>
        <end position="248"/>
    </location>
</feature>
<dbReference type="InterPro" id="IPR013083">
    <property type="entry name" value="Znf_RING/FYVE/PHD"/>
</dbReference>